<evidence type="ECO:0000313" key="3">
    <source>
        <dbReference type="Proteomes" id="UP000199076"/>
    </source>
</evidence>
<sequence length="137" mass="15106">MGNTKDTGDTTEAQIIHALIARGYSVSIPFGDNDSYDLIVDAGSTLHRVQCKTGWIEDECVRFKTASKTTVDGSVVARDYGDAIDAFAVRCRDTDQLYWVPESKAGRKNTYLRVTEPEIDHPSVNDAAAFRFESALP</sequence>
<accession>A0A1G7RI88</accession>
<dbReference type="GO" id="GO:0004519">
    <property type="term" value="F:endonuclease activity"/>
    <property type="evidence" value="ECO:0007669"/>
    <property type="project" value="UniProtKB-KW"/>
</dbReference>
<protein>
    <submittedName>
        <fullName evidence="2">PD-(D/E)XK endonuclease</fullName>
    </submittedName>
</protein>
<evidence type="ECO:0000313" key="2">
    <source>
        <dbReference type="EMBL" id="SDG10461.1"/>
    </source>
</evidence>
<proteinExistence type="predicted"/>
<dbReference type="OrthoDB" id="350649at2157"/>
<dbReference type="Pfam" id="PF11645">
    <property type="entry name" value="PDDEXK_5"/>
    <property type="match status" value="1"/>
</dbReference>
<dbReference type="EMBL" id="FNBK01000015">
    <property type="protein sequence ID" value="SDG10461.1"/>
    <property type="molecule type" value="Genomic_DNA"/>
</dbReference>
<keyword evidence="2" id="KW-0540">Nuclease</keyword>
<reference evidence="3" key="1">
    <citation type="submission" date="2016-10" db="EMBL/GenBank/DDBJ databases">
        <authorList>
            <person name="Varghese N."/>
            <person name="Submissions S."/>
        </authorList>
    </citation>
    <scope>NUCLEOTIDE SEQUENCE [LARGE SCALE GENOMIC DNA]</scope>
    <source>
        <strain evidence="3">IBRC-M 10760</strain>
    </source>
</reference>
<dbReference type="Gene3D" id="3.40.1350.10">
    <property type="match status" value="1"/>
</dbReference>
<gene>
    <name evidence="2" type="ORF">SAMN05216218_11542</name>
</gene>
<dbReference type="AlphaFoldDB" id="A0A1G7RI88"/>
<name>A0A1G7RI88_9EURY</name>
<keyword evidence="2" id="KW-0378">Hydrolase</keyword>
<dbReference type="GO" id="GO:0003676">
    <property type="term" value="F:nucleic acid binding"/>
    <property type="evidence" value="ECO:0007669"/>
    <property type="project" value="InterPro"/>
</dbReference>
<keyword evidence="3" id="KW-1185">Reference proteome</keyword>
<dbReference type="RefSeq" id="WP_092694468.1">
    <property type="nucleotide sequence ID" value="NZ_FNBK01000015.1"/>
</dbReference>
<dbReference type="Proteomes" id="UP000199076">
    <property type="component" value="Unassembled WGS sequence"/>
</dbReference>
<evidence type="ECO:0000259" key="1">
    <source>
        <dbReference type="Pfam" id="PF11645"/>
    </source>
</evidence>
<organism evidence="2 3">
    <name type="scientific">Halorientalis regularis</name>
    <dbReference type="NCBI Taxonomy" id="660518"/>
    <lineage>
        <taxon>Archaea</taxon>
        <taxon>Methanobacteriati</taxon>
        <taxon>Methanobacteriota</taxon>
        <taxon>Stenosarchaea group</taxon>
        <taxon>Halobacteria</taxon>
        <taxon>Halobacteriales</taxon>
        <taxon>Haloarculaceae</taxon>
        <taxon>Halorientalis</taxon>
    </lineage>
</organism>
<keyword evidence="2" id="KW-0255">Endonuclease</keyword>
<feature type="domain" description="PD(D/E)XK endonuclease" evidence="1">
    <location>
        <begin position="3"/>
        <end position="132"/>
    </location>
</feature>
<dbReference type="InterPro" id="IPR021671">
    <property type="entry name" value="PD(D/E)XK_Endonuc"/>
</dbReference>
<dbReference type="InterPro" id="IPR011856">
    <property type="entry name" value="tRNA_endonuc-like_dom_sf"/>
</dbReference>